<evidence type="ECO:0000256" key="6">
    <source>
        <dbReference type="SAM" id="Phobius"/>
    </source>
</evidence>
<dbReference type="PANTHER" id="PTHR30474:SF1">
    <property type="entry name" value="PEPTIDOGLYCAN GLYCOSYLTRANSFERASE MRDB"/>
    <property type="match status" value="1"/>
</dbReference>
<dbReference type="GO" id="GO:0051301">
    <property type="term" value="P:cell division"/>
    <property type="evidence" value="ECO:0007669"/>
    <property type="project" value="InterPro"/>
</dbReference>
<feature type="transmembrane region" description="Helical" evidence="6">
    <location>
        <begin position="71"/>
        <end position="90"/>
    </location>
</feature>
<comment type="subcellular location">
    <subcellularLocation>
        <location evidence="1">Membrane</location>
        <topology evidence="1">Multi-pass membrane protein</topology>
    </subcellularLocation>
</comment>
<dbReference type="Proteomes" id="UP000316330">
    <property type="component" value="Unassembled WGS sequence"/>
</dbReference>
<dbReference type="PANTHER" id="PTHR30474">
    <property type="entry name" value="CELL CYCLE PROTEIN"/>
    <property type="match status" value="1"/>
</dbReference>
<dbReference type="InterPro" id="IPR001182">
    <property type="entry name" value="FtsW/RodA"/>
</dbReference>
<protein>
    <submittedName>
        <fullName evidence="7">Rod shape-determining protein RodA</fullName>
    </submittedName>
</protein>
<dbReference type="AlphaFoldDB" id="A0A559JR15"/>
<evidence type="ECO:0000256" key="5">
    <source>
        <dbReference type="ARBA" id="ARBA00023136"/>
    </source>
</evidence>
<comment type="caution">
    <text evidence="7">The sequence shown here is derived from an EMBL/GenBank/DDBJ whole genome shotgun (WGS) entry which is preliminary data.</text>
</comment>
<name>A0A559JR15_9BACL</name>
<feature type="transmembrane region" description="Helical" evidence="6">
    <location>
        <begin position="159"/>
        <end position="175"/>
    </location>
</feature>
<dbReference type="InterPro" id="IPR018365">
    <property type="entry name" value="Cell_cycle_FtsW-rel_CS"/>
</dbReference>
<keyword evidence="5 6" id="KW-0472">Membrane</keyword>
<reference evidence="7 8" key="1">
    <citation type="submission" date="2019-07" db="EMBL/GenBank/DDBJ databases">
        <authorList>
            <person name="Kim J."/>
        </authorList>
    </citation>
    <scope>NUCLEOTIDE SEQUENCE [LARGE SCALE GENOMIC DNA]</scope>
    <source>
        <strain evidence="7 8">G13</strain>
    </source>
</reference>
<sequence length="375" mass="41759">MIFLRKFKRTDTFLIFIVACLIAIGTYMVYEATSGTKLDGLHKNNMMLAGAFLLPMVFIASFDYRLLIGKLSYALYAIGIGLLILVKFKGENVNGAYRWLDIGAFQFQPSELAKLFTILLIAHLLQNRNGEHLRFLKDILPITIVFAVPFVLIYKQPDLGTALVFVGIFLGMLWMGNIKAIYMAILVGVSIILIWAILWLFHSNYELLAQYIKPHQLSRIQAFLDPTSDPDKSWHVINSINAIGTGGLSGGSGFLSKQGFIPYIYSDSIYVIVGERFGFIGSAVLLMFYFLMIYRMVMIAIDSKRRAGSYLVAGIVSMFVFQIFVNIGMHIGLLPLTGISLPFISYGGSSLLISMAAVGLALNVGIHNREENEKS</sequence>
<dbReference type="GO" id="GO:0008360">
    <property type="term" value="P:regulation of cell shape"/>
    <property type="evidence" value="ECO:0007669"/>
    <property type="project" value="UniProtKB-KW"/>
</dbReference>
<evidence type="ECO:0000256" key="2">
    <source>
        <dbReference type="ARBA" id="ARBA00022692"/>
    </source>
</evidence>
<evidence type="ECO:0000256" key="4">
    <source>
        <dbReference type="ARBA" id="ARBA00022989"/>
    </source>
</evidence>
<accession>A0A559JR15</accession>
<evidence type="ECO:0000313" key="7">
    <source>
        <dbReference type="EMBL" id="TVY02324.1"/>
    </source>
</evidence>
<dbReference type="EMBL" id="VNJJ01000003">
    <property type="protein sequence ID" value="TVY02324.1"/>
    <property type="molecule type" value="Genomic_DNA"/>
</dbReference>
<evidence type="ECO:0000313" key="8">
    <source>
        <dbReference type="Proteomes" id="UP000316330"/>
    </source>
</evidence>
<feature type="transmembrane region" description="Helical" evidence="6">
    <location>
        <begin position="182"/>
        <end position="201"/>
    </location>
</feature>
<keyword evidence="2 6" id="KW-0812">Transmembrane</keyword>
<dbReference type="Pfam" id="PF01098">
    <property type="entry name" value="FTSW_RODA_SPOVE"/>
    <property type="match status" value="1"/>
</dbReference>
<dbReference type="GO" id="GO:0005886">
    <property type="term" value="C:plasma membrane"/>
    <property type="evidence" value="ECO:0007669"/>
    <property type="project" value="TreeGrafter"/>
</dbReference>
<dbReference type="RefSeq" id="WP_144700028.1">
    <property type="nucleotide sequence ID" value="NZ_VNJJ01000003.1"/>
</dbReference>
<organism evidence="7 8">
    <name type="scientific">Cohnella terricola</name>
    <dbReference type="NCBI Taxonomy" id="1289167"/>
    <lineage>
        <taxon>Bacteria</taxon>
        <taxon>Bacillati</taxon>
        <taxon>Bacillota</taxon>
        <taxon>Bacilli</taxon>
        <taxon>Bacillales</taxon>
        <taxon>Paenibacillaceae</taxon>
        <taxon>Cohnella</taxon>
    </lineage>
</organism>
<keyword evidence="3" id="KW-0133">Cell shape</keyword>
<feature type="transmembrane region" description="Helical" evidence="6">
    <location>
        <begin position="12"/>
        <end position="30"/>
    </location>
</feature>
<feature type="transmembrane region" description="Helical" evidence="6">
    <location>
        <begin position="277"/>
        <end position="297"/>
    </location>
</feature>
<keyword evidence="4 6" id="KW-1133">Transmembrane helix</keyword>
<dbReference type="GO" id="GO:0032153">
    <property type="term" value="C:cell division site"/>
    <property type="evidence" value="ECO:0007669"/>
    <property type="project" value="TreeGrafter"/>
</dbReference>
<feature type="transmembrane region" description="Helical" evidence="6">
    <location>
        <begin position="135"/>
        <end position="153"/>
    </location>
</feature>
<proteinExistence type="predicted"/>
<dbReference type="OrthoDB" id="9812661at2"/>
<dbReference type="GO" id="GO:0015648">
    <property type="term" value="F:lipid-linked peptidoglycan transporter activity"/>
    <property type="evidence" value="ECO:0007669"/>
    <property type="project" value="TreeGrafter"/>
</dbReference>
<evidence type="ECO:0000256" key="3">
    <source>
        <dbReference type="ARBA" id="ARBA00022960"/>
    </source>
</evidence>
<feature type="transmembrane region" description="Helical" evidence="6">
    <location>
        <begin position="343"/>
        <end position="366"/>
    </location>
</feature>
<feature type="transmembrane region" description="Helical" evidence="6">
    <location>
        <begin position="309"/>
        <end position="331"/>
    </location>
</feature>
<feature type="transmembrane region" description="Helical" evidence="6">
    <location>
        <begin position="46"/>
        <end position="64"/>
    </location>
</feature>
<gene>
    <name evidence="7" type="ORF">FPZ45_07785</name>
</gene>
<keyword evidence="8" id="KW-1185">Reference proteome</keyword>
<evidence type="ECO:0000256" key="1">
    <source>
        <dbReference type="ARBA" id="ARBA00004141"/>
    </source>
</evidence>
<dbReference type="PROSITE" id="PS00428">
    <property type="entry name" value="FTSW_RODA_SPOVE"/>
    <property type="match status" value="1"/>
</dbReference>
<feature type="transmembrane region" description="Helical" evidence="6">
    <location>
        <begin position="102"/>
        <end position="123"/>
    </location>
</feature>